<dbReference type="InterPro" id="IPR036280">
    <property type="entry name" value="Multihaem_cyt_sf"/>
</dbReference>
<dbReference type="RefSeq" id="WP_048095027.1">
    <property type="nucleotide sequence ID" value="NZ_CP006577.1"/>
</dbReference>
<gene>
    <name evidence="2" type="ORF">AFULGI_00005130</name>
</gene>
<reference evidence="2 3" key="1">
    <citation type="submission" date="2013-07" db="EMBL/GenBank/DDBJ databases">
        <title>Genome of Archaeoglobus fulgidus.</title>
        <authorList>
            <person name="Fiebig A."/>
            <person name="Birkeland N.-K."/>
        </authorList>
    </citation>
    <scope>NUCLEOTIDE SEQUENCE [LARGE SCALE GENOMIC DNA]</scope>
    <source>
        <strain evidence="2 3">DSM 8774</strain>
    </source>
</reference>
<feature type="transmembrane region" description="Helical" evidence="1">
    <location>
        <begin position="6"/>
        <end position="24"/>
    </location>
</feature>
<organism evidence="2 3">
    <name type="scientific">Archaeoglobus fulgidus DSM 8774</name>
    <dbReference type="NCBI Taxonomy" id="1344584"/>
    <lineage>
        <taxon>Archaea</taxon>
        <taxon>Methanobacteriati</taxon>
        <taxon>Methanobacteriota</taxon>
        <taxon>Archaeoglobi</taxon>
        <taxon>Archaeoglobales</taxon>
        <taxon>Archaeoglobaceae</taxon>
        <taxon>Archaeoglobus</taxon>
    </lineage>
</organism>
<protein>
    <submittedName>
        <fullName evidence="2">Uncharacterized protein</fullName>
    </submittedName>
</protein>
<dbReference type="Proteomes" id="UP000028501">
    <property type="component" value="Chromosome"/>
</dbReference>
<dbReference type="NCBIfam" id="NF038038">
    <property type="entry name" value="cytoc_DsrJ"/>
    <property type="match status" value="1"/>
</dbReference>
<evidence type="ECO:0000313" key="3">
    <source>
        <dbReference type="Proteomes" id="UP000028501"/>
    </source>
</evidence>
<dbReference type="GeneID" id="24794043"/>
<dbReference type="InterPro" id="IPR047668">
    <property type="entry name" value="DsrJ"/>
</dbReference>
<keyword evidence="1" id="KW-1133">Transmembrane helix</keyword>
<name>A0A075WBF8_ARCFL</name>
<proteinExistence type="predicted"/>
<dbReference type="EMBL" id="CP006577">
    <property type="protein sequence ID" value="AIG97321.1"/>
    <property type="molecule type" value="Genomic_DNA"/>
</dbReference>
<dbReference type="AlphaFoldDB" id="A0A075WBF8"/>
<keyword evidence="1" id="KW-0812">Transmembrane</keyword>
<sequence>MYNKKYVIPLILVFLIGFFTPYWYNAMAGTLGHVPTLKEPAGNCVEDKDWMAANHMLLLQQWRTQAIRHGAEGGRIYHSFTTGEEYHASTNTCWSCHDSKEEFCDQCHDYVGIHPECWDCHYTPSVEKPHYSGIEELSKYFS</sequence>
<evidence type="ECO:0000256" key="1">
    <source>
        <dbReference type="SAM" id="Phobius"/>
    </source>
</evidence>
<evidence type="ECO:0000313" key="2">
    <source>
        <dbReference type="EMBL" id="AIG97321.1"/>
    </source>
</evidence>
<dbReference type="HOGENOM" id="CLU_130444_0_0_2"/>
<dbReference type="SUPFAM" id="SSF48695">
    <property type="entry name" value="Multiheme cytochromes"/>
    <property type="match status" value="1"/>
</dbReference>
<keyword evidence="1" id="KW-0472">Membrane</keyword>
<accession>A0A075WBF8</accession>
<dbReference type="KEGG" id="afg:AFULGI_00005130"/>